<dbReference type="STRING" id="993689.GCA_002077135_02872"/>
<feature type="transmembrane region" description="Helical" evidence="5">
    <location>
        <begin position="211"/>
        <end position="233"/>
    </location>
</feature>
<evidence type="ECO:0000256" key="1">
    <source>
        <dbReference type="ARBA" id="ARBA00001946"/>
    </source>
</evidence>
<dbReference type="Gene3D" id="3.30.70.270">
    <property type="match status" value="1"/>
</dbReference>
<dbReference type="PANTHER" id="PTHR45138">
    <property type="entry name" value="REGULATORY COMPONENTS OF SENSORY TRANSDUCTION SYSTEM"/>
    <property type="match status" value="1"/>
</dbReference>
<dbReference type="InterPro" id="IPR043128">
    <property type="entry name" value="Rev_trsase/Diguanyl_cyclase"/>
</dbReference>
<evidence type="ECO:0000313" key="8">
    <source>
        <dbReference type="Proteomes" id="UP000307749"/>
    </source>
</evidence>
<evidence type="ECO:0000256" key="3">
    <source>
        <dbReference type="ARBA" id="ARBA00034247"/>
    </source>
</evidence>
<keyword evidence="8" id="KW-1185">Reference proteome</keyword>
<feature type="transmembrane region" description="Helical" evidence="5">
    <location>
        <begin position="240"/>
        <end position="261"/>
    </location>
</feature>
<keyword evidence="5" id="KW-1133">Transmembrane helix</keyword>
<dbReference type="FunFam" id="3.30.70.270:FF:000001">
    <property type="entry name" value="Diguanylate cyclase domain protein"/>
    <property type="match status" value="1"/>
</dbReference>
<comment type="cofactor">
    <cofactor evidence="1">
        <name>Mg(2+)</name>
        <dbReference type="ChEBI" id="CHEBI:18420"/>
    </cofactor>
</comment>
<dbReference type="InterPro" id="IPR050469">
    <property type="entry name" value="Diguanylate_Cyclase"/>
</dbReference>
<feature type="domain" description="GGDEF" evidence="6">
    <location>
        <begin position="334"/>
        <end position="466"/>
    </location>
</feature>
<dbReference type="SMART" id="SM00267">
    <property type="entry name" value="GGDEF"/>
    <property type="match status" value="1"/>
</dbReference>
<name>A0A4S3KSZ8_9GAMM</name>
<evidence type="ECO:0000259" key="6">
    <source>
        <dbReference type="PROSITE" id="PS50887"/>
    </source>
</evidence>
<comment type="caution">
    <text evidence="7">The sequence shown here is derived from an EMBL/GenBank/DDBJ whole genome shotgun (WGS) entry which is preliminary data.</text>
</comment>
<evidence type="ECO:0000313" key="7">
    <source>
        <dbReference type="EMBL" id="THD11618.1"/>
    </source>
</evidence>
<dbReference type="GO" id="GO:0043709">
    <property type="term" value="P:cell adhesion involved in single-species biofilm formation"/>
    <property type="evidence" value="ECO:0007669"/>
    <property type="project" value="TreeGrafter"/>
</dbReference>
<dbReference type="InterPro" id="IPR011623">
    <property type="entry name" value="7TMR_DISM_rcpt_extracell_dom1"/>
</dbReference>
<dbReference type="PANTHER" id="PTHR45138:SF9">
    <property type="entry name" value="DIGUANYLATE CYCLASE DGCM-RELATED"/>
    <property type="match status" value="1"/>
</dbReference>
<dbReference type="Pfam" id="PF07695">
    <property type="entry name" value="7TMR-DISM_7TM"/>
    <property type="match status" value="1"/>
</dbReference>
<dbReference type="GO" id="GO:1902201">
    <property type="term" value="P:negative regulation of bacterial-type flagellum-dependent cell motility"/>
    <property type="evidence" value="ECO:0007669"/>
    <property type="project" value="TreeGrafter"/>
</dbReference>
<feature type="transmembrane region" description="Helical" evidence="5">
    <location>
        <begin position="114"/>
        <end position="136"/>
    </location>
</feature>
<feature type="transmembrane region" description="Helical" evidence="5">
    <location>
        <begin position="187"/>
        <end position="205"/>
    </location>
</feature>
<gene>
    <name evidence="7" type="ORF">B1806_02885</name>
</gene>
<organism evidence="7 8">
    <name type="scientific">Metallibacterium scheffleri</name>
    <dbReference type="NCBI Taxonomy" id="993689"/>
    <lineage>
        <taxon>Bacteria</taxon>
        <taxon>Pseudomonadati</taxon>
        <taxon>Pseudomonadota</taxon>
        <taxon>Gammaproteobacteria</taxon>
        <taxon>Lysobacterales</taxon>
        <taxon>Rhodanobacteraceae</taxon>
        <taxon>Metallibacterium</taxon>
    </lineage>
</organism>
<protein>
    <recommendedName>
        <fullName evidence="2">diguanylate cyclase</fullName>
        <ecNumber evidence="2">2.7.7.65</ecNumber>
    </recommendedName>
</protein>
<dbReference type="InterPro" id="IPR000160">
    <property type="entry name" value="GGDEF_dom"/>
</dbReference>
<dbReference type="EMBL" id="MWQO01000009">
    <property type="protein sequence ID" value="THD11618.1"/>
    <property type="molecule type" value="Genomic_DNA"/>
</dbReference>
<evidence type="ECO:0000256" key="4">
    <source>
        <dbReference type="SAM" id="MobiDB-lite"/>
    </source>
</evidence>
<reference evidence="7 8" key="1">
    <citation type="submission" date="2017-02" db="EMBL/GenBank/DDBJ databases">
        <title>Whole genome sequencing of Metallibacterium scheffleri DSM 24874 (T).</title>
        <authorList>
            <person name="Kumar S."/>
            <person name="Patil P."/>
            <person name="Patil P.B."/>
        </authorList>
    </citation>
    <scope>NUCLEOTIDE SEQUENCE [LARGE SCALE GENOMIC DNA]</scope>
    <source>
        <strain evidence="7 8">DSM 24874</strain>
    </source>
</reference>
<comment type="catalytic activity">
    <reaction evidence="3">
        <text>2 GTP = 3',3'-c-di-GMP + 2 diphosphate</text>
        <dbReference type="Rhea" id="RHEA:24898"/>
        <dbReference type="ChEBI" id="CHEBI:33019"/>
        <dbReference type="ChEBI" id="CHEBI:37565"/>
        <dbReference type="ChEBI" id="CHEBI:58805"/>
        <dbReference type="EC" id="2.7.7.65"/>
    </reaction>
</comment>
<accession>A0A4S3KSZ8</accession>
<dbReference type="PROSITE" id="PS50887">
    <property type="entry name" value="GGDEF"/>
    <property type="match status" value="1"/>
</dbReference>
<proteinExistence type="predicted"/>
<keyword evidence="5" id="KW-0472">Membrane</keyword>
<feature type="transmembrane region" description="Helical" evidence="5">
    <location>
        <begin position="83"/>
        <end position="107"/>
    </location>
</feature>
<dbReference type="NCBIfam" id="TIGR00254">
    <property type="entry name" value="GGDEF"/>
    <property type="match status" value="1"/>
</dbReference>
<feature type="transmembrane region" description="Helical" evidence="5">
    <location>
        <begin position="273"/>
        <end position="290"/>
    </location>
</feature>
<dbReference type="EC" id="2.7.7.65" evidence="2"/>
<dbReference type="GO" id="GO:0005886">
    <property type="term" value="C:plasma membrane"/>
    <property type="evidence" value="ECO:0007669"/>
    <property type="project" value="TreeGrafter"/>
</dbReference>
<dbReference type="InterPro" id="IPR029787">
    <property type="entry name" value="Nucleotide_cyclase"/>
</dbReference>
<dbReference type="CDD" id="cd01949">
    <property type="entry name" value="GGDEF"/>
    <property type="match status" value="1"/>
</dbReference>
<feature type="region of interest" description="Disordered" evidence="4">
    <location>
        <begin position="453"/>
        <end position="474"/>
    </location>
</feature>
<dbReference type="Proteomes" id="UP000307749">
    <property type="component" value="Unassembled WGS sequence"/>
</dbReference>
<dbReference type="GO" id="GO:0052621">
    <property type="term" value="F:diguanylate cyclase activity"/>
    <property type="evidence" value="ECO:0007669"/>
    <property type="project" value="UniProtKB-EC"/>
</dbReference>
<sequence length="474" mass="51736">MLAIDQPGLGVVRLYAADQAPQQQALENLDRGVLHPPGQLVFRLENLRGDAPLWLFFQANAWLGSSMHFALRSPQAWAVQANGWLAFVTSVLTVLSVMSLMGLWFGLLLRDRAYLFYAVYVLAYALLSAVSTGYAFHPLELGWVADDPAMVARVAGGMAGAASILFATRFADLPRYLPWSRHIPQGLAGLFLGIVLLSLVPWTAARALGGWLQNPVVVLAGPSVLTLLVLAWLRGSRYAGFFLLGWSPLVILTVCDSLQSFNLLQSWTWLQRASLAAAAFEALVLIAGLADRTLAARRDHRQALHRAEVDALTGTYNRGALLRRLQNMLETETGPLSVLFVDLDHFKRLNDHAGHQAGDQALVALVRTLRLELREHDVLGRYGGEEFMVLLPGQSLSQALGVAERLLEAVRNRRLAISADLPGLTISIGAAEAQMGESMPQLLKRADQAMYAAKHNGRDQVQADPRLPARAPAG</sequence>
<evidence type="ECO:0000256" key="5">
    <source>
        <dbReference type="SAM" id="Phobius"/>
    </source>
</evidence>
<dbReference type="Pfam" id="PF00990">
    <property type="entry name" value="GGDEF"/>
    <property type="match status" value="1"/>
</dbReference>
<dbReference type="SUPFAM" id="SSF55073">
    <property type="entry name" value="Nucleotide cyclase"/>
    <property type="match status" value="1"/>
</dbReference>
<feature type="transmembrane region" description="Helical" evidence="5">
    <location>
        <begin position="148"/>
        <end position="167"/>
    </location>
</feature>
<keyword evidence="5" id="KW-0812">Transmembrane</keyword>
<dbReference type="AlphaFoldDB" id="A0A4S3KSZ8"/>
<evidence type="ECO:0000256" key="2">
    <source>
        <dbReference type="ARBA" id="ARBA00012528"/>
    </source>
</evidence>